<dbReference type="EMBL" id="CP024785">
    <property type="protein sequence ID" value="AUB41330.1"/>
    <property type="molecule type" value="Genomic_DNA"/>
</dbReference>
<dbReference type="InterPro" id="IPR035940">
    <property type="entry name" value="CAP_sf"/>
</dbReference>
<evidence type="ECO:0000259" key="2">
    <source>
        <dbReference type="Pfam" id="PF00188"/>
    </source>
</evidence>
<name>A0A2K8T120_9NOSO</name>
<dbReference type="Pfam" id="PF00188">
    <property type="entry name" value="CAP"/>
    <property type="match status" value="1"/>
</dbReference>
<dbReference type="OrthoDB" id="7550377at2"/>
<feature type="chain" id="PRO_5014629405" description="SCP domain-containing protein" evidence="1">
    <location>
        <begin position="25"/>
        <end position="235"/>
    </location>
</feature>
<dbReference type="PROSITE" id="PS51257">
    <property type="entry name" value="PROKAR_LIPOPROTEIN"/>
    <property type="match status" value="1"/>
</dbReference>
<dbReference type="PANTHER" id="PTHR31157">
    <property type="entry name" value="SCP DOMAIN-CONTAINING PROTEIN"/>
    <property type="match status" value="1"/>
</dbReference>
<keyword evidence="1" id="KW-0732">Signal</keyword>
<dbReference type="SUPFAM" id="SSF55797">
    <property type="entry name" value="PR-1-like"/>
    <property type="match status" value="1"/>
</dbReference>
<dbReference type="Proteomes" id="UP000232003">
    <property type="component" value="Chromosome"/>
</dbReference>
<dbReference type="RefSeq" id="WP_100901767.1">
    <property type="nucleotide sequence ID" value="NZ_CAWNNC010000001.1"/>
</dbReference>
<feature type="signal peptide" evidence="1">
    <location>
        <begin position="1"/>
        <end position="24"/>
    </location>
</feature>
<dbReference type="KEGG" id="nfl:COO91_07378"/>
<organism evidence="3 4">
    <name type="scientific">Nostoc flagelliforme CCNUN1</name>
    <dbReference type="NCBI Taxonomy" id="2038116"/>
    <lineage>
        <taxon>Bacteria</taxon>
        <taxon>Bacillati</taxon>
        <taxon>Cyanobacteriota</taxon>
        <taxon>Cyanophyceae</taxon>
        <taxon>Nostocales</taxon>
        <taxon>Nostocaceae</taxon>
        <taxon>Nostoc</taxon>
    </lineage>
</organism>
<dbReference type="CDD" id="cd05379">
    <property type="entry name" value="CAP_bacterial"/>
    <property type="match status" value="1"/>
</dbReference>
<dbReference type="PANTHER" id="PTHR31157:SF1">
    <property type="entry name" value="SCP DOMAIN-CONTAINING PROTEIN"/>
    <property type="match status" value="1"/>
</dbReference>
<evidence type="ECO:0000256" key="1">
    <source>
        <dbReference type="SAM" id="SignalP"/>
    </source>
</evidence>
<dbReference type="AlphaFoldDB" id="A0A2K8T120"/>
<reference evidence="3 4" key="1">
    <citation type="submission" date="2017-11" db="EMBL/GenBank/DDBJ databases">
        <title>Complete genome of a free-living desiccation-tolerant cyanobacterium and its photosynthetic adaptation to extreme terrestrial habitat.</title>
        <authorList>
            <person name="Shang J."/>
        </authorList>
    </citation>
    <scope>NUCLEOTIDE SEQUENCE [LARGE SCALE GENOMIC DNA]</scope>
    <source>
        <strain evidence="3 4">CCNUN1</strain>
    </source>
</reference>
<protein>
    <recommendedName>
        <fullName evidence="2">SCP domain-containing protein</fullName>
    </recommendedName>
</protein>
<proteinExistence type="predicted"/>
<feature type="domain" description="SCP" evidence="2">
    <location>
        <begin position="107"/>
        <end position="227"/>
    </location>
</feature>
<accession>A0A2K8T120</accession>
<dbReference type="Gene3D" id="3.40.33.10">
    <property type="entry name" value="CAP"/>
    <property type="match status" value="1"/>
</dbReference>
<evidence type="ECO:0000313" key="3">
    <source>
        <dbReference type="EMBL" id="AUB41330.1"/>
    </source>
</evidence>
<evidence type="ECO:0000313" key="4">
    <source>
        <dbReference type="Proteomes" id="UP000232003"/>
    </source>
</evidence>
<keyword evidence="4" id="KW-1185">Reference proteome</keyword>
<sequence>MHRIKFWVLLPVALIFGCSNQLLQSNPSVANSNPAVVKPSTPTLLAKASYLSPLEQQVIVETNKVRTNPKSYLPILENYKKRFQGNRVKISNNTYLRTQEGVKAVDEAIAFLKSARPVGALSASKGMSLGAKDHVKDQGPKGALGHNGSDGSNPFTRINRYGKWQTTAGENISYGPNTAQDIVMQLIIDDGVRDRGHRTNIFNGAFKVSGVAYGTHKLYRTICVIDYAGGYREKT</sequence>
<gene>
    <name evidence="3" type="ORF">COO91_07378</name>
</gene>
<dbReference type="InterPro" id="IPR014044">
    <property type="entry name" value="CAP_dom"/>
</dbReference>